<reference evidence="2" key="1">
    <citation type="submission" date="2005-09" db="EMBL/GenBank/DDBJ databases">
        <authorList>
            <person name="Mural R.J."/>
            <person name="Li P.W."/>
            <person name="Adams M.D."/>
            <person name="Amanatides P.G."/>
            <person name="Baden-Tillson H."/>
            <person name="Barnstead M."/>
            <person name="Chin S.H."/>
            <person name="Dew I."/>
            <person name="Evans C.A."/>
            <person name="Ferriera S."/>
            <person name="Flanigan M."/>
            <person name="Fosler C."/>
            <person name="Glodek A."/>
            <person name="Gu Z."/>
            <person name="Holt R.A."/>
            <person name="Jennings D."/>
            <person name="Kraft C.L."/>
            <person name="Lu F."/>
            <person name="Nguyen T."/>
            <person name="Nusskern D.R."/>
            <person name="Pfannkoch C.M."/>
            <person name="Sitter C."/>
            <person name="Sutton G.G."/>
            <person name="Venter J.C."/>
            <person name="Wang Z."/>
            <person name="Woodage T."/>
            <person name="Zheng X.H."/>
            <person name="Zhong F."/>
        </authorList>
    </citation>
    <scope>NUCLEOTIDE SEQUENCE [LARGE SCALE GENOMIC DNA]</scope>
    <source>
        <strain>BN</strain>
        <strain evidence="2">Sprague-Dawley</strain>
    </source>
</reference>
<evidence type="ECO:0000313" key="2">
    <source>
        <dbReference type="Proteomes" id="UP000234681"/>
    </source>
</evidence>
<dbReference type="EMBL" id="CH473962">
    <property type="protein sequence ID" value="EDL98502.1"/>
    <property type="molecule type" value="Genomic_DNA"/>
</dbReference>
<name>A6IID2_RAT</name>
<accession>A6IID2</accession>
<protein>
    <submittedName>
        <fullName evidence="1">RCG54781</fullName>
    </submittedName>
</protein>
<gene>
    <name evidence="1" type="ORF">rCG_54781</name>
</gene>
<proteinExistence type="predicted"/>
<dbReference type="AlphaFoldDB" id="A6IID2"/>
<organism evidence="1 2">
    <name type="scientific">Rattus norvegicus</name>
    <name type="common">Rat</name>
    <dbReference type="NCBI Taxonomy" id="10116"/>
    <lineage>
        <taxon>Eukaryota</taxon>
        <taxon>Metazoa</taxon>
        <taxon>Chordata</taxon>
        <taxon>Craniata</taxon>
        <taxon>Vertebrata</taxon>
        <taxon>Euteleostomi</taxon>
        <taxon>Mammalia</taxon>
        <taxon>Eutheria</taxon>
        <taxon>Euarchontoglires</taxon>
        <taxon>Glires</taxon>
        <taxon>Rodentia</taxon>
        <taxon>Myomorpha</taxon>
        <taxon>Muroidea</taxon>
        <taxon>Muridae</taxon>
        <taxon>Murinae</taxon>
        <taxon>Rattus</taxon>
    </lineage>
</organism>
<evidence type="ECO:0000313" key="1">
    <source>
        <dbReference type="EMBL" id="EDL98502.1"/>
    </source>
</evidence>
<dbReference type="Proteomes" id="UP000234681">
    <property type="component" value="Chromosome 5"/>
</dbReference>
<sequence>MTAITVVDIAILSRIANSPRERKGCHNCSKSSHPVYDLDHLDEQKRYSYGEKASTKVKCYGYRVTN</sequence>